<accession>A0A702L1X3</accession>
<reference evidence="3" key="2">
    <citation type="submission" date="2018-07" db="EMBL/GenBank/DDBJ databases">
        <authorList>
            <consortium name="NCBI Pathogen Detection Project"/>
        </authorList>
    </citation>
    <scope>NUCLEOTIDE SEQUENCE</scope>
    <source>
        <strain evidence="3">12-2127</strain>
    </source>
</reference>
<dbReference type="PANTHER" id="PTHR33420">
    <property type="entry name" value="FIMBRIAL SUBUNIT ELFA-RELATED"/>
    <property type="match status" value="1"/>
</dbReference>
<dbReference type="Pfam" id="PF00419">
    <property type="entry name" value="Fimbrial"/>
    <property type="match status" value="1"/>
</dbReference>
<dbReference type="InterPro" id="IPR050263">
    <property type="entry name" value="Bact_Fimbrial_Adh_Pro"/>
</dbReference>
<dbReference type="SUPFAM" id="SSF49401">
    <property type="entry name" value="Bacterial adhesins"/>
    <property type="match status" value="1"/>
</dbReference>
<comment type="caution">
    <text evidence="3">The sequence shown here is derived from an EMBL/GenBank/DDBJ whole genome shotgun (WGS) entry which is preliminary data.</text>
</comment>
<dbReference type="InterPro" id="IPR036937">
    <property type="entry name" value="Adhesion_dom_fimbrial_sf"/>
</dbReference>
<feature type="signal peptide" evidence="1">
    <location>
        <begin position="1"/>
        <end position="26"/>
    </location>
</feature>
<evidence type="ECO:0000313" key="3">
    <source>
        <dbReference type="EMBL" id="HAC6951935.1"/>
    </source>
</evidence>
<protein>
    <submittedName>
        <fullName evidence="3">Fimbrial protein</fullName>
    </submittedName>
</protein>
<feature type="chain" id="PRO_5028069770" evidence="1">
    <location>
        <begin position="27"/>
        <end position="173"/>
    </location>
</feature>
<dbReference type="InterPro" id="IPR008966">
    <property type="entry name" value="Adhesion_dom_sf"/>
</dbReference>
<evidence type="ECO:0000259" key="2">
    <source>
        <dbReference type="Pfam" id="PF00419"/>
    </source>
</evidence>
<dbReference type="PANTHER" id="PTHR33420:SF34">
    <property type="entry name" value="MINOR FIMBRIAL SUBUNIT"/>
    <property type="match status" value="1"/>
</dbReference>
<organism evidence="3">
    <name type="scientific">Salmonella enterica subsp. salamae</name>
    <dbReference type="NCBI Taxonomy" id="59202"/>
    <lineage>
        <taxon>Bacteria</taxon>
        <taxon>Pseudomonadati</taxon>
        <taxon>Pseudomonadota</taxon>
        <taxon>Gammaproteobacteria</taxon>
        <taxon>Enterobacterales</taxon>
        <taxon>Enterobacteriaceae</taxon>
        <taxon>Salmonella</taxon>
    </lineage>
</organism>
<dbReference type="PROSITE" id="PS51257">
    <property type="entry name" value="PROKAR_LIPOPROTEIN"/>
    <property type="match status" value="1"/>
</dbReference>
<evidence type="ECO:0000256" key="1">
    <source>
        <dbReference type="SAM" id="SignalP"/>
    </source>
</evidence>
<sequence>MTQSGLRYLVTLCVALAWSHAFSSCAAAKNKTIDMTLTVLINGAAPCTIVGADVDFGNVLISNIDGTHYAQPINYSLNCGSRVVDDLKMQIQGTPVTINGESVLKTTVDGLGLRLKSVADESVLVPGSSGWLNFQCQSNSCGPALQAIPVKDSNVALKTGGFSASATLVVEYQ</sequence>
<keyword evidence="1" id="KW-0732">Signal</keyword>
<reference evidence="3" key="1">
    <citation type="journal article" date="2018" name="Genome Biol.">
        <title>SKESA: strategic k-mer extension for scrupulous assemblies.</title>
        <authorList>
            <person name="Souvorov A."/>
            <person name="Agarwala R."/>
            <person name="Lipman D.J."/>
        </authorList>
    </citation>
    <scope>NUCLEOTIDE SEQUENCE</scope>
    <source>
        <strain evidence="3">12-2127</strain>
    </source>
</reference>
<dbReference type="InterPro" id="IPR000259">
    <property type="entry name" value="Adhesion_dom_fimbrial"/>
</dbReference>
<proteinExistence type="predicted"/>
<dbReference type="Gene3D" id="2.60.40.1090">
    <property type="entry name" value="Fimbrial-type adhesion domain"/>
    <property type="match status" value="1"/>
</dbReference>
<dbReference type="EMBL" id="DAAMJT010000011">
    <property type="protein sequence ID" value="HAC6951935.1"/>
    <property type="molecule type" value="Genomic_DNA"/>
</dbReference>
<dbReference type="GO" id="GO:0043709">
    <property type="term" value="P:cell adhesion involved in single-species biofilm formation"/>
    <property type="evidence" value="ECO:0007669"/>
    <property type="project" value="TreeGrafter"/>
</dbReference>
<name>A0A702L1X3_SALER</name>
<dbReference type="GO" id="GO:0009289">
    <property type="term" value="C:pilus"/>
    <property type="evidence" value="ECO:0007669"/>
    <property type="project" value="InterPro"/>
</dbReference>
<gene>
    <name evidence="3" type="ORF">G0D74_09455</name>
</gene>
<dbReference type="AlphaFoldDB" id="A0A702L1X3"/>
<feature type="domain" description="Fimbrial-type adhesion" evidence="2">
    <location>
        <begin position="35"/>
        <end position="173"/>
    </location>
</feature>